<dbReference type="FunFam" id="3.90.550.10:FF:000004">
    <property type="entry name" value="UDP-glucose glycoprotein glucosyltransferase 1"/>
    <property type="match status" value="1"/>
</dbReference>
<comment type="cofactor">
    <cofactor evidence="1">
        <name>Ca(2+)</name>
        <dbReference type="ChEBI" id="CHEBI:29108"/>
    </cofactor>
</comment>
<dbReference type="Proteomes" id="UP000694382">
    <property type="component" value="Chromosome 9"/>
</dbReference>
<dbReference type="Pfam" id="PF18403">
    <property type="entry name" value="Thioredoxin_15"/>
    <property type="match status" value="1"/>
</dbReference>
<dbReference type="PANTHER" id="PTHR11226">
    <property type="entry name" value="UDP-GLUCOSE GLYCOPROTEIN:GLUCOSYLTRANSFERASE"/>
    <property type="match status" value="1"/>
</dbReference>
<comment type="similarity">
    <text evidence="4">Belongs to the glycosyltransferase 8 family.</text>
</comment>
<evidence type="ECO:0000256" key="11">
    <source>
        <dbReference type="ARBA" id="ARBA00048456"/>
    </source>
</evidence>
<reference evidence="18" key="3">
    <citation type="submission" date="2025-09" db="UniProtKB">
        <authorList>
            <consortium name="Ensembl"/>
        </authorList>
    </citation>
    <scope>IDENTIFICATION</scope>
</reference>
<comment type="catalytic activity">
    <reaction evidence="11">
        <text>N(4)-(alpha-D-Man-(1-&gt;2)-alpha-D-Man-(1-&gt;2)-alpha-D-Man-(1-&gt;3)-[alpha-D-Man-(1-&gt;2)-alpha-D-Man-(1-&gt;3)-[alpha-D-Man-(1-&gt;2)-alpha-D-Man-(1-&gt;6)]-alpha-D-Man-(1-&gt;6)]-beta-D-Man-(1-&gt;4)-beta-D-GlcNAc-(1-&gt;4)-beta-D-GlcNAc)-L-asparaginyl-[protein] (N-glucan mannose isomer 9A1,2,3B1,2,3) + UDP-alpha-D-glucose = N(4)-(alpha-D-Glc-(1-&gt;3)-alpha-D-Man-(1-&gt;2)-alpha-D-Man-(1-&gt;2)-alpha-D-Man-(1-&gt;3)-[alpha-D-Man-(1-&gt;2)-alpha-D-Man-(1-&gt;3)-[alpha-D-Man-(1-&gt;2)-alpha-D-Man-(1-&gt;6)]-alpha-D-Man-(1-&gt;6)]-beta-D-Man-(1-&gt;4)-beta-D-GlcNAc-(1-&gt;4)-beta-D-GlcNAc)-L-asparaginyl-[protein] + UDP + H(+)</text>
        <dbReference type="Rhea" id="RHEA:61304"/>
        <dbReference type="Rhea" id="RHEA-COMP:14356"/>
        <dbReference type="Rhea" id="RHEA-COMP:14357"/>
        <dbReference type="ChEBI" id="CHEBI:15378"/>
        <dbReference type="ChEBI" id="CHEBI:58223"/>
        <dbReference type="ChEBI" id="CHEBI:58885"/>
        <dbReference type="ChEBI" id="CHEBI:59080"/>
        <dbReference type="ChEBI" id="CHEBI:139493"/>
    </reaction>
</comment>
<organism evidence="18 19">
    <name type="scientific">Geospiza parvula</name>
    <name type="common">Small tree-finch</name>
    <name type="synonym">Camarhynchus parvulus</name>
    <dbReference type="NCBI Taxonomy" id="87175"/>
    <lineage>
        <taxon>Eukaryota</taxon>
        <taxon>Metazoa</taxon>
        <taxon>Chordata</taxon>
        <taxon>Craniata</taxon>
        <taxon>Vertebrata</taxon>
        <taxon>Euteleostomi</taxon>
        <taxon>Archelosauria</taxon>
        <taxon>Archosauria</taxon>
        <taxon>Dinosauria</taxon>
        <taxon>Saurischia</taxon>
        <taxon>Theropoda</taxon>
        <taxon>Coelurosauria</taxon>
        <taxon>Aves</taxon>
        <taxon>Neognathae</taxon>
        <taxon>Neoaves</taxon>
        <taxon>Telluraves</taxon>
        <taxon>Australaves</taxon>
        <taxon>Passeriformes</taxon>
        <taxon>Thraupidae</taxon>
        <taxon>Camarhynchus</taxon>
    </lineage>
</organism>
<evidence type="ECO:0000256" key="10">
    <source>
        <dbReference type="ARBA" id="ARBA00045874"/>
    </source>
</evidence>
<evidence type="ECO:0000256" key="7">
    <source>
        <dbReference type="ARBA" id="ARBA00022729"/>
    </source>
</evidence>
<name>A0A8U8AK90_GEOPR</name>
<accession>A0A8U8AK90</accession>
<dbReference type="InterPro" id="IPR040693">
    <property type="entry name" value="UGGT_TRXL_1"/>
</dbReference>
<feature type="domain" description="Glucosyltransferase 24 catalytic" evidence="17">
    <location>
        <begin position="1116"/>
        <end position="1381"/>
    </location>
</feature>
<dbReference type="PANTHER" id="PTHR11226:SF3">
    <property type="entry name" value="UDP-GLUCOSE:GLYCOPROTEIN GLUCOSYLTRANSFERASE 1"/>
    <property type="match status" value="1"/>
</dbReference>
<dbReference type="Gene3D" id="3.90.550.10">
    <property type="entry name" value="Spore Coat Polysaccharide Biosynthesis Protein SpsA, Chain A"/>
    <property type="match status" value="1"/>
</dbReference>
<feature type="domain" description="UDP-glucose:glycoprotein glucosyltransferase thioredoxin-like" evidence="16">
    <location>
        <begin position="667"/>
        <end position="836"/>
    </location>
</feature>
<dbReference type="Pfam" id="PF18404">
    <property type="entry name" value="Glyco_transf_24"/>
    <property type="match status" value="1"/>
</dbReference>
<reference evidence="18" key="1">
    <citation type="submission" date="2020-02" db="EMBL/GenBank/DDBJ databases">
        <authorList>
            <person name="Enbody D E."/>
            <person name="Pettersson E M."/>
        </authorList>
    </citation>
    <scope>NUCLEOTIDE SEQUENCE [LARGE SCALE GENOMIC DNA]</scope>
</reference>
<dbReference type="GO" id="GO:0051082">
    <property type="term" value="F:unfolded protein binding"/>
    <property type="evidence" value="ECO:0007669"/>
    <property type="project" value="TreeGrafter"/>
</dbReference>
<evidence type="ECO:0000256" key="1">
    <source>
        <dbReference type="ARBA" id="ARBA00001913"/>
    </source>
</evidence>
<dbReference type="Pfam" id="PF18400">
    <property type="entry name" value="Thioredoxin_12"/>
    <property type="match status" value="1"/>
</dbReference>
<evidence type="ECO:0000256" key="2">
    <source>
        <dbReference type="ARBA" id="ARBA00004319"/>
    </source>
</evidence>
<feature type="domain" description="UGGT thioredoxin-like" evidence="15">
    <location>
        <begin position="396"/>
        <end position="644"/>
    </location>
</feature>
<evidence type="ECO:0000259" key="13">
    <source>
        <dbReference type="Pfam" id="PF18400"/>
    </source>
</evidence>
<dbReference type="InterPro" id="IPR040497">
    <property type="entry name" value="Glyco_transf_24"/>
</dbReference>
<dbReference type="Pfam" id="PF18402">
    <property type="entry name" value="Thioredoxin_14"/>
    <property type="match status" value="1"/>
</dbReference>
<evidence type="ECO:0000256" key="5">
    <source>
        <dbReference type="ARBA" id="ARBA00022676"/>
    </source>
</evidence>
<keyword evidence="7" id="KW-0732">Signal</keyword>
<dbReference type="GO" id="GO:0005788">
    <property type="term" value="C:endoplasmic reticulum lumen"/>
    <property type="evidence" value="ECO:0007669"/>
    <property type="project" value="UniProtKB-SubCell"/>
</dbReference>
<dbReference type="GO" id="GO:0036503">
    <property type="term" value="P:ERAD pathway"/>
    <property type="evidence" value="ECO:0007669"/>
    <property type="project" value="TreeGrafter"/>
</dbReference>
<evidence type="ECO:0000313" key="19">
    <source>
        <dbReference type="Proteomes" id="UP000694382"/>
    </source>
</evidence>
<evidence type="ECO:0000256" key="3">
    <source>
        <dbReference type="ARBA" id="ARBA00004922"/>
    </source>
</evidence>
<gene>
    <name evidence="18" type="primary">UGGT1</name>
</gene>
<sequence length="1415" mass="161367">MGILIAVLGVWFSSSLVKADSKAVTTSLTTKWSSTPLLLETSEFLSEEGQEKFWNFVEASENIKTAEHDGSDYSSYQEMLKVACQTLSPLQQNLLKFSLSLRSYSAAVQAFQQIAADESPPEGCTLFFVVHGEKTCEFDSLGNLLQAASDRPKPFLFKGDHKYPAANPESPVVILYAEIGSEEFYRQHRRLVAKAEAGEITYVLRHYIANPSKEKVYLSGYGVELAIKSTEYKAKDDTQVKDENDPIDEVQGFLFGKLRQLYPDLSEELKELRKHLVESTNEMAPLKVWQLQDLSFQTAARILTAPPVDALMVMKDLSQNFPTKARAITKTVVSSELRAEIEENQKVMCPKSNPTDLFIPLISRVMEGLHSLGIEGVSLHNVLKLNIQPSDSDYAVDIRSPAISWINNLEVDSRYNSWPSSVQELLRPTFPGVIRQIRKNFHNFVLIVDPTHETTAELLNVAEMFFSNHIPLRIGLVFVVNDSEDVDGLQDPGVALLRTYNYVAQEMDNNYAFQTVMSIYNKVKTGDQLKVEHVVSVLEKQYPYVEINSVLGIDSAYDQNRKAARAYYEQTGVGPLPVVLFNGMPFQKDQLDPDDLETVTMHKILETTSIFQRAVYLVGAELLCGLRETRFGKPNVVPRINSRILSFPSFHPQIYLFFFLIIADDSFVRPVTFWIVGDFDKPSGRQLLYDAIKHQKSSNNIRISMINNPSEEPNSQNTIVAKAIWAALQTQTSNNAKNFITKMAKEETVKALEAGADILEFAVGVGMPAGVFMGRVLCLDVLKLKKGQRAVISNGRIIGPLEDGEMFNQDDFHLLENIILKTSGQKIKSQIQQMRWIAVACNAFQVFIHVFGTLKLYFLLFSAVKLRPKEGETYFDVVAIVDPVTRDAQRLAPLLLVLNQLINMNLRVFMNCQSKLSDMPLKSFYRYVLEPEISFTAENNFAPGPIAKFLDMPQSPLFTLNLNTPESWMVESVRTPYDLDNIFLEESVVAAEYELEYLLLEGHCYDITTGQPPRGLQFTLGTSSSPVIVDTIVMANLGYFQLKANPGAWTLRLRKGRSEDIYRIYSHDGTDSPPEANEVIVVLNNFKSKIIKVKVICLTNRGQKNEDVKQDKDDVLNIFSVASGHLYERFLRIMMLSVLKHTKTPLKFWFLKNYLSPTFKEFIPYMAKKYNFQYELVQYKWPRWLHQQTEKQRIIWGYKILFLDVLFPLAVDKILFVDADQIVRTDLKELRDFNLDGAPYGYTPFCDSRREMDGYRFWKSGYWASHLAGRKYHISALYVVDLKKFRKIAAGDRLRGQYQGLSQDPNSLSNLDQDLPNNMIHQVPIKSLPQEWLWCETWCDDSSKKRAKTIDLCNNPMTKEPKLQAAMRIVPEWQDYDQEIKLLQSHFQKEKEMGTPAEIVMGWKELAEQVWCNLI</sequence>
<dbReference type="InterPro" id="IPR029044">
    <property type="entry name" value="Nucleotide-diphossugar_trans"/>
</dbReference>
<dbReference type="Pfam" id="PF18401">
    <property type="entry name" value="Thioredoxin_13"/>
    <property type="match status" value="1"/>
</dbReference>
<keyword evidence="6" id="KW-0808">Transferase</keyword>
<dbReference type="SUPFAM" id="SSF53448">
    <property type="entry name" value="Nucleotide-diphospho-sugar transferases"/>
    <property type="match status" value="1"/>
</dbReference>
<dbReference type="InterPro" id="IPR009448">
    <property type="entry name" value="UDP-g_GGtrans"/>
</dbReference>
<evidence type="ECO:0000259" key="15">
    <source>
        <dbReference type="Pfam" id="PF18402"/>
    </source>
</evidence>
<evidence type="ECO:0000256" key="6">
    <source>
        <dbReference type="ARBA" id="ARBA00022679"/>
    </source>
</evidence>
<comment type="function">
    <text evidence="10">Recognizes glycoproteins with minor folding defects. Reglucosylates single N-glycans near the misfolded part of the protein, thus providing quality control for protein folding in the endoplasmic reticulum. Reglucosylated proteins are recognized by calreticulin for recycling to the endoplasmic reticulum and refolding or degradation.</text>
</comment>
<evidence type="ECO:0000256" key="9">
    <source>
        <dbReference type="ARBA" id="ARBA00023180"/>
    </source>
</evidence>
<dbReference type="GO" id="GO:0003980">
    <property type="term" value="F:UDP-glucose:glycoprotein glucosyltransferase activity"/>
    <property type="evidence" value="ECO:0007669"/>
    <property type="project" value="InterPro"/>
</dbReference>
<keyword evidence="19" id="KW-1185">Reference proteome</keyword>
<dbReference type="InterPro" id="IPR040692">
    <property type="entry name" value="UGGT_TRXL_3"/>
</dbReference>
<evidence type="ECO:0000259" key="14">
    <source>
        <dbReference type="Pfam" id="PF18401"/>
    </source>
</evidence>
<evidence type="ECO:0000256" key="4">
    <source>
        <dbReference type="ARBA" id="ARBA00006351"/>
    </source>
</evidence>
<dbReference type="Pfam" id="PF06427">
    <property type="entry name" value="UDP-g_GGTase"/>
    <property type="match status" value="1"/>
</dbReference>
<dbReference type="InterPro" id="IPR040694">
    <property type="entry name" value="UGGT_TRXL_2"/>
</dbReference>
<dbReference type="Ensembl" id="ENSCPVT00000028086.1">
    <property type="protein sequence ID" value="ENSCPVP00000025932.1"/>
    <property type="gene ID" value="ENSCPVG00000006997.2"/>
</dbReference>
<keyword evidence="9" id="KW-0325">Glycoprotein</keyword>
<dbReference type="GO" id="GO:0018279">
    <property type="term" value="P:protein N-linked glycosylation via asparagine"/>
    <property type="evidence" value="ECO:0007669"/>
    <property type="project" value="TreeGrafter"/>
</dbReference>
<comment type="subcellular location">
    <subcellularLocation>
        <location evidence="2">Endoplasmic reticulum lumen</location>
    </subcellularLocation>
</comment>
<comment type="pathway">
    <text evidence="3">Protein modification; protein glycosylation.</text>
</comment>
<proteinExistence type="inferred from homology"/>
<keyword evidence="8" id="KW-0256">Endoplasmic reticulum</keyword>
<evidence type="ECO:0000259" key="16">
    <source>
        <dbReference type="Pfam" id="PF18403"/>
    </source>
</evidence>
<evidence type="ECO:0000313" key="18">
    <source>
        <dbReference type="Ensembl" id="ENSCPVP00000025932.1"/>
    </source>
</evidence>
<dbReference type="CDD" id="cd06432">
    <property type="entry name" value="GT8_HUGT1_C_like"/>
    <property type="match status" value="1"/>
</dbReference>
<feature type="domain" description="UGGT thioredoxin-like" evidence="13">
    <location>
        <begin position="34"/>
        <end position="215"/>
    </location>
</feature>
<reference evidence="18" key="2">
    <citation type="submission" date="2025-08" db="UniProtKB">
        <authorList>
            <consortium name="Ensembl"/>
        </authorList>
    </citation>
    <scope>IDENTIFICATION</scope>
</reference>
<evidence type="ECO:0000256" key="8">
    <source>
        <dbReference type="ARBA" id="ARBA00022824"/>
    </source>
</evidence>
<dbReference type="InterPro" id="IPR040525">
    <property type="entry name" value="UGGT_TRXL_4"/>
</dbReference>
<feature type="domain" description="UGGT thioredoxin-like" evidence="14">
    <location>
        <begin position="280"/>
        <end position="351"/>
    </location>
</feature>
<evidence type="ECO:0000256" key="12">
    <source>
        <dbReference type="ARBA" id="ARBA00081614"/>
    </source>
</evidence>
<keyword evidence="5" id="KW-0328">Glycosyltransferase</keyword>
<protein>
    <recommendedName>
        <fullName evidence="12">UDP-glucose ceramide glucosyltransferase-like 1</fullName>
    </recommendedName>
</protein>
<evidence type="ECO:0000259" key="17">
    <source>
        <dbReference type="Pfam" id="PF18404"/>
    </source>
</evidence>